<evidence type="ECO:0000313" key="3">
    <source>
        <dbReference type="Proteomes" id="UP001595772"/>
    </source>
</evidence>
<feature type="transmembrane region" description="Helical" evidence="1">
    <location>
        <begin position="452"/>
        <end position="471"/>
    </location>
</feature>
<comment type="caution">
    <text evidence="2">The sequence shown here is derived from an EMBL/GenBank/DDBJ whole genome shotgun (WGS) entry which is preliminary data.</text>
</comment>
<sequence length="519" mass="54055">MKNIAIIGSSGGNLFNLGGKQPEKLLQEIITQSEETELHISTIQFIAADTSMDAVKKTTRATIYGRDQNGQVVQMLTSPLAEVNLKANDYDSEIETLIHEGKIDGLIVMSADPEGVNKKAIAAAVETGIPIVGTGGTSMASISAKGAHVIAKSGTTGTTNRTRAISFISSLAKYWDIKYKPIIGTRNPIDNGAQTNPSIWKNINIRGIMISALPGFIAMALVLALSKIPAFSGLQDVFDIMIAALPIIVAVIAAKQVSNLDEVSIVAGVVAGVLSVDGGIIGGIIGGILAGILVQILFTKCIQWKFPMTTVNIVAGGLAGLISGLLVYFLFAPIALMIGDGIKEAIELAIAFNPVLAGLVGGLLIWPAILGGVYHAAILPIVLLEMERTGASFLGAIDMVGLVLVSAGINLANIIAPRDKGEAAAATPGFLINMGFGTFVEAAYPFMFSNKFVFAGAIFSAGIGGALVGLFDVRGTAYVPTFTAPFLTNNSIGFVIAMATSFILSFGITLIANKMKKAK</sequence>
<name>A0ABV8GTV9_9BACI</name>
<evidence type="ECO:0000256" key="1">
    <source>
        <dbReference type="SAM" id="Phobius"/>
    </source>
</evidence>
<organism evidence="2 3">
    <name type="scientific">Oceanobacillus longus</name>
    <dbReference type="NCBI Taxonomy" id="930120"/>
    <lineage>
        <taxon>Bacteria</taxon>
        <taxon>Bacillati</taxon>
        <taxon>Bacillota</taxon>
        <taxon>Bacilli</taxon>
        <taxon>Bacillales</taxon>
        <taxon>Bacillaceae</taxon>
        <taxon>Oceanobacillus</taxon>
    </lineage>
</organism>
<keyword evidence="1" id="KW-0472">Membrane</keyword>
<feature type="transmembrane region" description="Helical" evidence="1">
    <location>
        <begin position="237"/>
        <end position="253"/>
    </location>
</feature>
<feature type="transmembrane region" description="Helical" evidence="1">
    <location>
        <begin position="310"/>
        <end position="336"/>
    </location>
</feature>
<accession>A0ABV8GTV9</accession>
<keyword evidence="1" id="KW-1133">Transmembrane helix</keyword>
<feature type="transmembrane region" description="Helical" evidence="1">
    <location>
        <begin position="491"/>
        <end position="512"/>
    </location>
</feature>
<gene>
    <name evidence="2" type="ORF">ACFOUV_00340</name>
</gene>
<keyword evidence="2" id="KW-0762">Sugar transport</keyword>
<evidence type="ECO:0000313" key="2">
    <source>
        <dbReference type="EMBL" id="MFC4022258.1"/>
    </source>
</evidence>
<feature type="transmembrane region" description="Helical" evidence="1">
    <location>
        <begin position="391"/>
        <end position="411"/>
    </location>
</feature>
<dbReference type="Proteomes" id="UP001595772">
    <property type="component" value="Unassembled WGS sequence"/>
</dbReference>
<feature type="transmembrane region" description="Helical" evidence="1">
    <location>
        <begin position="205"/>
        <end position="225"/>
    </location>
</feature>
<feature type="transmembrane region" description="Helical" evidence="1">
    <location>
        <begin position="265"/>
        <end position="298"/>
    </location>
</feature>
<feature type="transmembrane region" description="Helical" evidence="1">
    <location>
        <begin position="356"/>
        <end position="384"/>
    </location>
</feature>
<protein>
    <submittedName>
        <fullName evidence="2">PTS sugar transporter</fullName>
    </submittedName>
</protein>
<proteinExistence type="predicted"/>
<dbReference type="Gene3D" id="3.40.50.2300">
    <property type="match status" value="1"/>
</dbReference>
<keyword evidence="1" id="KW-0812">Transmembrane</keyword>
<keyword evidence="2" id="KW-0813">Transport</keyword>
<keyword evidence="3" id="KW-1185">Reference proteome</keyword>
<dbReference type="EMBL" id="JBHSAO010000001">
    <property type="protein sequence ID" value="MFC4022258.1"/>
    <property type="molecule type" value="Genomic_DNA"/>
</dbReference>
<dbReference type="RefSeq" id="WP_379494776.1">
    <property type="nucleotide sequence ID" value="NZ_JBHSAO010000001.1"/>
</dbReference>
<reference evidence="3" key="1">
    <citation type="journal article" date="2019" name="Int. J. Syst. Evol. Microbiol.">
        <title>The Global Catalogue of Microorganisms (GCM) 10K type strain sequencing project: providing services to taxonomists for standard genome sequencing and annotation.</title>
        <authorList>
            <consortium name="The Broad Institute Genomics Platform"/>
            <consortium name="The Broad Institute Genome Sequencing Center for Infectious Disease"/>
            <person name="Wu L."/>
            <person name="Ma J."/>
        </authorList>
    </citation>
    <scope>NUCLEOTIDE SEQUENCE [LARGE SCALE GENOMIC DNA]</scope>
    <source>
        <strain evidence="3">IBRC-M 10703</strain>
    </source>
</reference>